<sequence length="226" mass="25400">MNRTTRIMQMHLRDKWSWFLIPSMIVGISFSINLLISLFMTEPLYTGGIASVFVYIFVIGILVVPQTFPLAIGLGTTRGDYYRGTALTGLAFGAMTAIVLLALGWLERLTDAWGTDFHFFALPYVAEGNALAVVAQYFLIYMFLFFWGMFIASTFRRFGVKSLLYSLLIAIVVGTVAGFLALRFAWWEAIFEWFATHSLLVVSLWTLPLTLVLAIAAYGMLRKSVV</sequence>
<organism evidence="2 3">
    <name type="scientific">Paenibacillus sabuli</name>
    <dbReference type="NCBI Taxonomy" id="2772509"/>
    <lineage>
        <taxon>Bacteria</taxon>
        <taxon>Bacillati</taxon>
        <taxon>Bacillota</taxon>
        <taxon>Bacilli</taxon>
        <taxon>Bacillales</taxon>
        <taxon>Paenibacillaceae</taxon>
        <taxon>Paenibacillus</taxon>
    </lineage>
</organism>
<dbReference type="AlphaFoldDB" id="A0A927BWH7"/>
<keyword evidence="1" id="KW-0812">Transmembrane</keyword>
<comment type="caution">
    <text evidence="2">The sequence shown here is derived from an EMBL/GenBank/DDBJ whole genome shotgun (WGS) entry which is preliminary data.</text>
</comment>
<accession>A0A927BWH7</accession>
<evidence type="ECO:0000313" key="2">
    <source>
        <dbReference type="EMBL" id="MBD2847025.1"/>
    </source>
</evidence>
<name>A0A927BWH7_9BACL</name>
<keyword evidence="1" id="KW-1133">Transmembrane helix</keyword>
<evidence type="ECO:0000313" key="3">
    <source>
        <dbReference type="Proteomes" id="UP000621560"/>
    </source>
</evidence>
<keyword evidence="1" id="KW-0472">Membrane</keyword>
<dbReference type="Proteomes" id="UP000621560">
    <property type="component" value="Unassembled WGS sequence"/>
</dbReference>
<feature type="transmembrane region" description="Helical" evidence="1">
    <location>
        <begin position="130"/>
        <end position="151"/>
    </location>
</feature>
<dbReference type="RefSeq" id="WP_190919979.1">
    <property type="nucleotide sequence ID" value="NZ_JACXIZ010000031.1"/>
</dbReference>
<feature type="transmembrane region" description="Helical" evidence="1">
    <location>
        <begin position="163"/>
        <end position="186"/>
    </location>
</feature>
<reference evidence="2" key="1">
    <citation type="submission" date="2020-09" db="EMBL/GenBank/DDBJ databases">
        <title>A novel bacterium of genus Paenibacillus, isolated from South China Sea.</title>
        <authorList>
            <person name="Huang H."/>
            <person name="Mo K."/>
            <person name="Hu Y."/>
        </authorList>
    </citation>
    <scope>NUCLEOTIDE SEQUENCE</scope>
    <source>
        <strain evidence="2">IB182496</strain>
    </source>
</reference>
<evidence type="ECO:0000256" key="1">
    <source>
        <dbReference type="SAM" id="Phobius"/>
    </source>
</evidence>
<feature type="transmembrane region" description="Helical" evidence="1">
    <location>
        <begin position="52"/>
        <end position="74"/>
    </location>
</feature>
<dbReference type="EMBL" id="JACXIZ010000031">
    <property type="protein sequence ID" value="MBD2847025.1"/>
    <property type="molecule type" value="Genomic_DNA"/>
</dbReference>
<keyword evidence="3" id="KW-1185">Reference proteome</keyword>
<proteinExistence type="predicted"/>
<gene>
    <name evidence="2" type="ORF">IDH44_17645</name>
</gene>
<feature type="transmembrane region" description="Helical" evidence="1">
    <location>
        <begin position="198"/>
        <end position="221"/>
    </location>
</feature>
<protein>
    <submittedName>
        <fullName evidence="2">Uncharacterized protein</fullName>
    </submittedName>
</protein>
<feature type="transmembrane region" description="Helical" evidence="1">
    <location>
        <begin position="16"/>
        <end position="40"/>
    </location>
</feature>
<feature type="transmembrane region" description="Helical" evidence="1">
    <location>
        <begin position="86"/>
        <end position="106"/>
    </location>
</feature>